<dbReference type="EMBL" id="CP031968">
    <property type="protein sequence ID" value="AXT48851.1"/>
    <property type="molecule type" value="Genomic_DNA"/>
</dbReference>
<sequence>MTVASLLAQEWMVIINKVGRPISLTNKQGSAKTEAVAMEEWGLEASLMVKRAMRERGWGYQELSDALQPLGIKRSTAVLNRRINRGNFSAGFMLACLHVLQQNEDQSSLQAGKSIRPD</sequence>
<evidence type="ECO:0000313" key="2">
    <source>
        <dbReference type="EMBL" id="AXT48851.1"/>
    </source>
</evidence>
<proteinExistence type="predicted"/>
<dbReference type="Pfam" id="PF20075">
    <property type="entry name" value="DUF6471"/>
    <property type="match status" value="1"/>
</dbReference>
<dbReference type="AlphaFoldDB" id="A0AAD0WAP7"/>
<name>A0AAD0WAP7_9NEIS</name>
<gene>
    <name evidence="2" type="ORF">D1345_22970</name>
</gene>
<feature type="domain" description="DUF6471" evidence="1">
    <location>
        <begin position="41"/>
        <end position="101"/>
    </location>
</feature>
<dbReference type="InterPro" id="IPR045526">
    <property type="entry name" value="DUF6471"/>
</dbReference>
<accession>A0AAD0WAP7</accession>
<protein>
    <recommendedName>
        <fullName evidence="1">DUF6471 domain-containing protein</fullName>
    </recommendedName>
</protein>
<reference evidence="2 3" key="1">
    <citation type="submission" date="2018-08" db="EMBL/GenBank/DDBJ databases">
        <title>Complete genome sequence of JP2-74.</title>
        <authorList>
            <person name="Wu L."/>
        </authorList>
    </citation>
    <scope>NUCLEOTIDE SEQUENCE [LARGE SCALE GENOMIC DNA]</scope>
    <source>
        <strain evidence="2 3">JP2-74</strain>
    </source>
</reference>
<organism evidence="2 3">
    <name type="scientific">Chromobacterium rhizoryzae</name>
    <dbReference type="NCBI Taxonomy" id="1778675"/>
    <lineage>
        <taxon>Bacteria</taxon>
        <taxon>Pseudomonadati</taxon>
        <taxon>Pseudomonadota</taxon>
        <taxon>Betaproteobacteria</taxon>
        <taxon>Neisseriales</taxon>
        <taxon>Chromobacteriaceae</taxon>
        <taxon>Chromobacterium</taxon>
    </lineage>
</organism>
<dbReference type="Proteomes" id="UP000259465">
    <property type="component" value="Chromosome"/>
</dbReference>
<keyword evidence="3" id="KW-1185">Reference proteome</keyword>
<dbReference type="KEGG" id="crz:D1345_22970"/>
<evidence type="ECO:0000313" key="3">
    <source>
        <dbReference type="Proteomes" id="UP000259465"/>
    </source>
</evidence>
<evidence type="ECO:0000259" key="1">
    <source>
        <dbReference type="Pfam" id="PF20075"/>
    </source>
</evidence>